<feature type="transmembrane region" description="Helical" evidence="1">
    <location>
        <begin position="57"/>
        <end position="77"/>
    </location>
</feature>
<sequence length="120" mass="13448">MEKSVRPCPGSNCGNVLSKPVTLMFSSLAIDLQFFMINSKISLIASGPGLSLDSVEITIAVILLLQFLFTFVMLPLFEHPVVFTLLWTRRSRDCVIAFWIWTSHLGKKENKTKIMSGDLV</sequence>
<dbReference type="EnsemblMetazoa" id="GPAI002414-RA">
    <property type="protein sequence ID" value="GPAI002414-PA"/>
    <property type="gene ID" value="GPAI002414"/>
</dbReference>
<dbReference type="AlphaFoldDB" id="A0A1A9Z371"/>
<keyword evidence="1" id="KW-1133">Transmembrane helix</keyword>
<evidence type="ECO:0000313" key="3">
    <source>
        <dbReference type="Proteomes" id="UP000092445"/>
    </source>
</evidence>
<name>A0A1A9Z371_GLOPL</name>
<accession>A0A1A9Z371</accession>
<keyword evidence="3" id="KW-1185">Reference proteome</keyword>
<proteinExistence type="predicted"/>
<dbReference type="Proteomes" id="UP000092445">
    <property type="component" value="Unassembled WGS sequence"/>
</dbReference>
<reference evidence="2" key="2">
    <citation type="submission" date="2020-05" db="UniProtKB">
        <authorList>
            <consortium name="EnsemblMetazoa"/>
        </authorList>
    </citation>
    <scope>IDENTIFICATION</scope>
    <source>
        <strain evidence="2">IAEA</strain>
    </source>
</reference>
<keyword evidence="1" id="KW-0472">Membrane</keyword>
<organism evidence="2 3">
    <name type="scientific">Glossina pallidipes</name>
    <name type="common">Tsetse fly</name>
    <dbReference type="NCBI Taxonomy" id="7398"/>
    <lineage>
        <taxon>Eukaryota</taxon>
        <taxon>Metazoa</taxon>
        <taxon>Ecdysozoa</taxon>
        <taxon>Arthropoda</taxon>
        <taxon>Hexapoda</taxon>
        <taxon>Insecta</taxon>
        <taxon>Pterygota</taxon>
        <taxon>Neoptera</taxon>
        <taxon>Endopterygota</taxon>
        <taxon>Diptera</taxon>
        <taxon>Brachycera</taxon>
        <taxon>Muscomorpha</taxon>
        <taxon>Hippoboscoidea</taxon>
        <taxon>Glossinidae</taxon>
        <taxon>Glossina</taxon>
    </lineage>
</organism>
<dbReference type="VEuPathDB" id="VectorBase:GPAI002414"/>
<protein>
    <submittedName>
        <fullName evidence="2">Uncharacterized protein</fullName>
    </submittedName>
</protein>
<feature type="transmembrane region" description="Helical" evidence="1">
    <location>
        <begin position="21"/>
        <end position="37"/>
    </location>
</feature>
<keyword evidence="1" id="KW-0812">Transmembrane</keyword>
<evidence type="ECO:0000313" key="2">
    <source>
        <dbReference type="EnsemblMetazoa" id="GPAI002414-PA"/>
    </source>
</evidence>
<reference evidence="3" key="1">
    <citation type="submission" date="2014-03" db="EMBL/GenBank/DDBJ databases">
        <authorList>
            <person name="Aksoy S."/>
            <person name="Warren W."/>
            <person name="Wilson R.K."/>
        </authorList>
    </citation>
    <scope>NUCLEOTIDE SEQUENCE [LARGE SCALE GENOMIC DNA]</scope>
    <source>
        <strain evidence="3">IAEA</strain>
    </source>
</reference>
<evidence type="ECO:0000256" key="1">
    <source>
        <dbReference type="SAM" id="Phobius"/>
    </source>
</evidence>